<sequence length="260" mass="29007">MQEEIQSGGYLAEYRGGNLRIAIGERQCCHEVVCCLERESTDLGNRFVVHGDRENGRGETLSLAALTRDSSVEGTESLLRPLPLCFGVLPLNVGEHAFETTRHRHFASVAVTPLDDDLVIVPVQHGVLDFFAEVSPRGVEAEVEVRSETLGEAFKVGVNQLFAARFPWQDDALPYSHRGVVEYEFDIGHGLDADTVAGYTRPERGIERERPRFDLGERQNMLVGARQLFTECSVLVCVNEIRHENALAEFQRGLDRVVEA</sequence>
<dbReference type="AlphaFoldDB" id="A0A6J6B3N9"/>
<name>A0A6J6B3N9_9ZZZZ</name>
<organism evidence="1">
    <name type="scientific">freshwater metagenome</name>
    <dbReference type="NCBI Taxonomy" id="449393"/>
    <lineage>
        <taxon>unclassified sequences</taxon>
        <taxon>metagenomes</taxon>
        <taxon>ecological metagenomes</taxon>
    </lineage>
</organism>
<evidence type="ECO:0000313" key="1">
    <source>
        <dbReference type="EMBL" id="CAB4532963.1"/>
    </source>
</evidence>
<accession>A0A6J6B3N9</accession>
<reference evidence="1" key="1">
    <citation type="submission" date="2020-05" db="EMBL/GenBank/DDBJ databases">
        <authorList>
            <person name="Chiriac C."/>
            <person name="Salcher M."/>
            <person name="Ghai R."/>
            <person name="Kavagutti S V."/>
        </authorList>
    </citation>
    <scope>NUCLEOTIDE SEQUENCE</scope>
</reference>
<dbReference type="EMBL" id="CAEZSG010000024">
    <property type="protein sequence ID" value="CAB4532963.1"/>
    <property type="molecule type" value="Genomic_DNA"/>
</dbReference>
<gene>
    <name evidence="1" type="ORF">UFOPK1413_00262</name>
</gene>
<protein>
    <submittedName>
        <fullName evidence="1">Unannotated protein</fullName>
    </submittedName>
</protein>
<proteinExistence type="predicted"/>